<evidence type="ECO:0000256" key="8">
    <source>
        <dbReference type="ARBA" id="ARBA00022692"/>
    </source>
</evidence>
<dbReference type="FunFam" id="1.10.357.140:FF:000008">
    <property type="entry name" value="4-hydroxybenzoate octaprenyltransferase"/>
    <property type="match status" value="1"/>
</dbReference>
<dbReference type="EC" id="2.5.1.39" evidence="11 12"/>
<comment type="subcellular location">
    <subcellularLocation>
        <location evidence="11">Cell inner membrane</location>
        <topology evidence="11">Multi-pass membrane protein</topology>
    </subcellularLocation>
    <subcellularLocation>
        <location evidence="2">Membrane</location>
        <topology evidence="2">Multi-pass membrane protein</topology>
    </subcellularLocation>
</comment>
<feature type="transmembrane region" description="Helical" evidence="11">
    <location>
        <begin position="60"/>
        <end position="82"/>
    </location>
</feature>
<accession>A0A6J4S0Q6</accession>
<dbReference type="GO" id="GO:0008412">
    <property type="term" value="F:4-hydroxybenzoate polyprenyltransferase activity"/>
    <property type="evidence" value="ECO:0007669"/>
    <property type="project" value="UniProtKB-UniRule"/>
</dbReference>
<evidence type="ECO:0000256" key="3">
    <source>
        <dbReference type="ARBA" id="ARBA00005985"/>
    </source>
</evidence>
<dbReference type="InterPro" id="IPR044878">
    <property type="entry name" value="UbiA_sf"/>
</dbReference>
<evidence type="ECO:0000256" key="4">
    <source>
        <dbReference type="ARBA" id="ARBA00022475"/>
    </source>
</evidence>
<evidence type="ECO:0000256" key="9">
    <source>
        <dbReference type="ARBA" id="ARBA00022989"/>
    </source>
</evidence>
<feature type="transmembrane region" description="Helical" evidence="11">
    <location>
        <begin position="180"/>
        <end position="201"/>
    </location>
</feature>
<gene>
    <name evidence="11" type="primary">ubiA</name>
    <name evidence="13" type="ORF">AVDCRST_MAG39-310</name>
</gene>
<protein>
    <recommendedName>
        <fullName evidence="11 12">4-hydroxybenzoate octaprenyltransferase</fullName>
        <ecNumber evidence="11 12">2.5.1.39</ecNumber>
    </recommendedName>
    <alternativeName>
        <fullName evidence="11">4-HB polyprenyltransferase</fullName>
    </alternativeName>
</protein>
<dbReference type="PANTHER" id="PTHR11048">
    <property type="entry name" value="PRENYLTRANSFERASES"/>
    <property type="match status" value="1"/>
</dbReference>
<dbReference type="NCBIfam" id="TIGR01474">
    <property type="entry name" value="ubiA_proteo"/>
    <property type="match status" value="1"/>
</dbReference>
<evidence type="ECO:0000256" key="6">
    <source>
        <dbReference type="ARBA" id="ARBA00022679"/>
    </source>
</evidence>
<evidence type="ECO:0000256" key="11">
    <source>
        <dbReference type="HAMAP-Rule" id="MF_01635"/>
    </source>
</evidence>
<comment type="catalytic activity">
    <reaction evidence="11">
        <text>all-trans-octaprenyl diphosphate + 4-hydroxybenzoate = 4-hydroxy-3-(all-trans-octaprenyl)benzoate + diphosphate</text>
        <dbReference type="Rhea" id="RHEA:27782"/>
        <dbReference type="ChEBI" id="CHEBI:1617"/>
        <dbReference type="ChEBI" id="CHEBI:17879"/>
        <dbReference type="ChEBI" id="CHEBI:33019"/>
        <dbReference type="ChEBI" id="CHEBI:57711"/>
        <dbReference type="EC" id="2.5.1.39"/>
    </reaction>
</comment>
<dbReference type="UniPathway" id="UPA00232"/>
<dbReference type="CDD" id="cd13959">
    <property type="entry name" value="PT_UbiA_COQ2"/>
    <property type="match status" value="1"/>
</dbReference>
<name>A0A6J4S0Q6_9SPHN</name>
<keyword evidence="4 11" id="KW-1003">Cell membrane</keyword>
<comment type="similarity">
    <text evidence="3 11">Belongs to the UbiA prenyltransferase family.</text>
</comment>
<dbReference type="EMBL" id="CADCVW010000012">
    <property type="protein sequence ID" value="CAA9481857.1"/>
    <property type="molecule type" value="Genomic_DNA"/>
</dbReference>
<dbReference type="InterPro" id="IPR039653">
    <property type="entry name" value="Prenyltransferase"/>
</dbReference>
<evidence type="ECO:0000256" key="1">
    <source>
        <dbReference type="ARBA" id="ARBA00001946"/>
    </source>
</evidence>
<dbReference type="PROSITE" id="PS00943">
    <property type="entry name" value="UBIA"/>
    <property type="match status" value="1"/>
</dbReference>
<dbReference type="Gene3D" id="1.10.357.140">
    <property type="entry name" value="UbiA prenyltransferase"/>
    <property type="match status" value="1"/>
</dbReference>
<keyword evidence="6 11" id="KW-0808">Transferase</keyword>
<feature type="transmembrane region" description="Helical" evidence="11">
    <location>
        <begin position="103"/>
        <end position="123"/>
    </location>
</feature>
<keyword evidence="8 11" id="KW-0812">Transmembrane</keyword>
<comment type="function">
    <text evidence="11">Catalyzes the prenylation of para-hydroxybenzoate (PHB) with an all-trans polyprenyl group. Mediates the second step in the final reaction sequence of ubiquinone-8 (UQ-8) biosynthesis, which is the condensation of the polyisoprenoid side chain with PHB, generating the first membrane-bound Q intermediate 3-octaprenyl-4-hydroxybenzoate.</text>
</comment>
<evidence type="ECO:0000256" key="7">
    <source>
        <dbReference type="ARBA" id="ARBA00022688"/>
    </source>
</evidence>
<feature type="transmembrane region" description="Helical" evidence="11">
    <location>
        <begin position="35"/>
        <end position="54"/>
    </location>
</feature>
<keyword evidence="5 11" id="KW-0997">Cell inner membrane</keyword>
<evidence type="ECO:0000256" key="12">
    <source>
        <dbReference type="NCBIfam" id="TIGR01474"/>
    </source>
</evidence>
<dbReference type="InterPro" id="IPR006370">
    <property type="entry name" value="HB_polyprenyltransferase-like"/>
</dbReference>
<proteinExistence type="inferred from homology"/>
<dbReference type="FunFam" id="1.20.120.1780:FF:000001">
    <property type="entry name" value="4-hydroxybenzoate octaprenyltransferase"/>
    <property type="match status" value="1"/>
</dbReference>
<feature type="transmembrane region" description="Helical" evidence="11">
    <location>
        <begin position="156"/>
        <end position="174"/>
    </location>
</feature>
<evidence type="ECO:0000256" key="5">
    <source>
        <dbReference type="ARBA" id="ARBA00022519"/>
    </source>
</evidence>
<evidence type="ECO:0000256" key="10">
    <source>
        <dbReference type="ARBA" id="ARBA00023136"/>
    </source>
</evidence>
<keyword evidence="7 11" id="KW-0831">Ubiquinone biosynthesis</keyword>
<dbReference type="Pfam" id="PF01040">
    <property type="entry name" value="UbiA"/>
    <property type="match status" value="1"/>
</dbReference>
<sequence length="302" mass="32487">MTSDTVPDSERSGLFGALPAGLRPYAALMRLDRPIGIWLLFWPCAWGLALAGGAGARWPLFGWFLLGAVAMRGAGCAWNDWVDREIDRSVARTRSRPMASGRVGARGAFGLIGALCLVGLAVLLQLRPFAAAAAIASLLPVAAYPYMKRITWWPQAWLGLVFSWGALVGWAAHMGELPRAAWLLYAGSVAWVVGYDTIYACQDVEDDALVGVRSSARRLGPYARAGVAWFYLLALALWAAALWTVRPSRLALLALLPVAAHLAWQVLTLRPKEGANALERFRSNRDAGALLFLGCLAVGSAG</sequence>
<dbReference type="AlphaFoldDB" id="A0A6J4S0Q6"/>
<dbReference type="PANTHER" id="PTHR11048:SF28">
    <property type="entry name" value="4-HYDROXYBENZOATE POLYPRENYLTRANSFERASE, MITOCHONDRIAL"/>
    <property type="match status" value="1"/>
</dbReference>
<comment type="cofactor">
    <cofactor evidence="1 11">
        <name>Mg(2+)</name>
        <dbReference type="ChEBI" id="CHEBI:18420"/>
    </cofactor>
</comment>
<dbReference type="Gene3D" id="1.20.120.1780">
    <property type="entry name" value="UbiA prenyltransferase"/>
    <property type="match status" value="1"/>
</dbReference>
<keyword evidence="10 11" id="KW-0472">Membrane</keyword>
<dbReference type="InterPro" id="IPR000537">
    <property type="entry name" value="UbiA_prenyltransferase"/>
</dbReference>
<feature type="transmembrane region" description="Helical" evidence="11">
    <location>
        <begin position="129"/>
        <end position="147"/>
    </location>
</feature>
<reference evidence="13" key="1">
    <citation type="submission" date="2020-02" db="EMBL/GenBank/DDBJ databases">
        <authorList>
            <person name="Meier V. D."/>
        </authorList>
    </citation>
    <scope>NUCLEOTIDE SEQUENCE</scope>
    <source>
        <strain evidence="13">AVDCRST_MAG39</strain>
    </source>
</reference>
<keyword evidence="9 11" id="KW-1133">Transmembrane helix</keyword>
<feature type="transmembrane region" description="Helical" evidence="11">
    <location>
        <begin position="222"/>
        <end position="244"/>
    </location>
</feature>
<keyword evidence="11" id="KW-0460">Magnesium</keyword>
<dbReference type="GO" id="GO:0006744">
    <property type="term" value="P:ubiquinone biosynthetic process"/>
    <property type="evidence" value="ECO:0007669"/>
    <property type="project" value="UniProtKB-UniRule"/>
</dbReference>
<evidence type="ECO:0000256" key="2">
    <source>
        <dbReference type="ARBA" id="ARBA00004141"/>
    </source>
</evidence>
<dbReference type="InterPro" id="IPR030470">
    <property type="entry name" value="UbiA_prenylTrfase_CS"/>
</dbReference>
<dbReference type="GO" id="GO:0005886">
    <property type="term" value="C:plasma membrane"/>
    <property type="evidence" value="ECO:0007669"/>
    <property type="project" value="UniProtKB-SubCell"/>
</dbReference>
<dbReference type="HAMAP" id="MF_01635">
    <property type="entry name" value="UbiA"/>
    <property type="match status" value="1"/>
</dbReference>
<evidence type="ECO:0000313" key="13">
    <source>
        <dbReference type="EMBL" id="CAA9481857.1"/>
    </source>
</evidence>
<comment type="pathway">
    <text evidence="11">Cofactor biosynthesis; ubiquinone biosynthesis.</text>
</comment>
<organism evidence="13">
    <name type="scientific">uncultured Sphingomonadaceae bacterium</name>
    <dbReference type="NCBI Taxonomy" id="169976"/>
    <lineage>
        <taxon>Bacteria</taxon>
        <taxon>Pseudomonadati</taxon>
        <taxon>Pseudomonadota</taxon>
        <taxon>Alphaproteobacteria</taxon>
        <taxon>Sphingomonadales</taxon>
        <taxon>Sphingomonadaceae</taxon>
        <taxon>environmental samples</taxon>
    </lineage>
</organism>